<comment type="caution">
    <text evidence="2">The sequence shown here is derived from an EMBL/GenBank/DDBJ whole genome shotgun (WGS) entry which is preliminary data.</text>
</comment>
<reference evidence="2" key="2">
    <citation type="submission" date="2020-09" db="EMBL/GenBank/DDBJ databases">
        <authorList>
            <person name="Sun Q."/>
            <person name="Zhou Y."/>
        </authorList>
    </citation>
    <scope>NUCLEOTIDE SEQUENCE</scope>
    <source>
        <strain evidence="2">CGMCC 4.7306</strain>
    </source>
</reference>
<feature type="transmembrane region" description="Helical" evidence="1">
    <location>
        <begin position="14"/>
        <end position="32"/>
    </location>
</feature>
<reference evidence="2" key="1">
    <citation type="journal article" date="2014" name="Int. J. Syst. Evol. Microbiol.">
        <title>Complete genome sequence of Corynebacterium casei LMG S-19264T (=DSM 44701T), isolated from a smear-ripened cheese.</title>
        <authorList>
            <consortium name="US DOE Joint Genome Institute (JGI-PGF)"/>
            <person name="Walter F."/>
            <person name="Albersmeier A."/>
            <person name="Kalinowski J."/>
            <person name="Ruckert C."/>
        </authorList>
    </citation>
    <scope>NUCLEOTIDE SEQUENCE</scope>
    <source>
        <strain evidence="2">CGMCC 4.7306</strain>
    </source>
</reference>
<protein>
    <submittedName>
        <fullName evidence="2">Uncharacterized protein</fullName>
    </submittedName>
</protein>
<keyword evidence="1" id="KW-0812">Transmembrane</keyword>
<evidence type="ECO:0000313" key="2">
    <source>
        <dbReference type="EMBL" id="GGL52173.1"/>
    </source>
</evidence>
<gene>
    <name evidence="2" type="ORF">GCM10011575_07990</name>
</gene>
<sequence>MIKKLHELGLKSDYAYAGALASVGLTYVSYLTSRAKKGSDKAQADRWGIFIATWAPTLFAFGTALRLEEDR</sequence>
<name>A0A917W214_9ACTN</name>
<proteinExistence type="predicted"/>
<dbReference type="AlphaFoldDB" id="A0A917W214"/>
<feature type="transmembrane region" description="Helical" evidence="1">
    <location>
        <begin position="44"/>
        <end position="65"/>
    </location>
</feature>
<evidence type="ECO:0000256" key="1">
    <source>
        <dbReference type="SAM" id="Phobius"/>
    </source>
</evidence>
<evidence type="ECO:0000313" key="3">
    <source>
        <dbReference type="Proteomes" id="UP000613840"/>
    </source>
</evidence>
<organism evidence="2 3">
    <name type="scientific">Microlunatus endophyticus</name>
    <dbReference type="NCBI Taxonomy" id="1716077"/>
    <lineage>
        <taxon>Bacteria</taxon>
        <taxon>Bacillati</taxon>
        <taxon>Actinomycetota</taxon>
        <taxon>Actinomycetes</taxon>
        <taxon>Propionibacteriales</taxon>
        <taxon>Propionibacteriaceae</taxon>
        <taxon>Microlunatus</taxon>
    </lineage>
</organism>
<dbReference type="EMBL" id="BMMZ01000002">
    <property type="protein sequence ID" value="GGL52173.1"/>
    <property type="molecule type" value="Genomic_DNA"/>
</dbReference>
<keyword evidence="1" id="KW-1133">Transmembrane helix</keyword>
<keyword evidence="3" id="KW-1185">Reference proteome</keyword>
<dbReference type="RefSeq" id="WP_188893907.1">
    <property type="nucleotide sequence ID" value="NZ_BMMZ01000002.1"/>
</dbReference>
<accession>A0A917W214</accession>
<dbReference type="Proteomes" id="UP000613840">
    <property type="component" value="Unassembled WGS sequence"/>
</dbReference>
<keyword evidence="1" id="KW-0472">Membrane</keyword>